<protein>
    <submittedName>
        <fullName evidence="1">Uncharacterized protein</fullName>
    </submittedName>
</protein>
<reference evidence="1 2" key="1">
    <citation type="journal article" date="2022" name="Allergy">
        <title>Genome assembly and annotation of Periplaneta americana reveal a comprehensive cockroach allergen profile.</title>
        <authorList>
            <person name="Wang L."/>
            <person name="Xiong Q."/>
            <person name="Saelim N."/>
            <person name="Wang L."/>
            <person name="Nong W."/>
            <person name="Wan A.T."/>
            <person name="Shi M."/>
            <person name="Liu X."/>
            <person name="Cao Q."/>
            <person name="Hui J.H.L."/>
            <person name="Sookrung N."/>
            <person name="Leung T.F."/>
            <person name="Tungtrongchitr A."/>
            <person name="Tsui S.K.W."/>
        </authorList>
    </citation>
    <scope>NUCLEOTIDE SEQUENCE [LARGE SCALE GENOMIC DNA]</scope>
    <source>
        <strain evidence="1">PWHHKU_190912</strain>
    </source>
</reference>
<comment type="caution">
    <text evidence="1">The sequence shown here is derived from an EMBL/GenBank/DDBJ whole genome shotgun (WGS) entry which is preliminary data.</text>
</comment>
<proteinExistence type="predicted"/>
<dbReference type="EMBL" id="JAJSOF020000005">
    <property type="protein sequence ID" value="KAJ4447132.1"/>
    <property type="molecule type" value="Genomic_DNA"/>
</dbReference>
<organism evidence="1 2">
    <name type="scientific">Periplaneta americana</name>
    <name type="common">American cockroach</name>
    <name type="synonym">Blatta americana</name>
    <dbReference type="NCBI Taxonomy" id="6978"/>
    <lineage>
        <taxon>Eukaryota</taxon>
        <taxon>Metazoa</taxon>
        <taxon>Ecdysozoa</taxon>
        <taxon>Arthropoda</taxon>
        <taxon>Hexapoda</taxon>
        <taxon>Insecta</taxon>
        <taxon>Pterygota</taxon>
        <taxon>Neoptera</taxon>
        <taxon>Polyneoptera</taxon>
        <taxon>Dictyoptera</taxon>
        <taxon>Blattodea</taxon>
        <taxon>Blattoidea</taxon>
        <taxon>Blattidae</taxon>
        <taxon>Blattinae</taxon>
        <taxon>Periplaneta</taxon>
    </lineage>
</organism>
<dbReference type="Proteomes" id="UP001148838">
    <property type="component" value="Unassembled WGS sequence"/>
</dbReference>
<keyword evidence="2" id="KW-1185">Reference proteome</keyword>
<evidence type="ECO:0000313" key="2">
    <source>
        <dbReference type="Proteomes" id="UP001148838"/>
    </source>
</evidence>
<accession>A0ABQ8TKW0</accession>
<name>A0ABQ8TKW0_PERAM</name>
<evidence type="ECO:0000313" key="1">
    <source>
        <dbReference type="EMBL" id="KAJ4447132.1"/>
    </source>
</evidence>
<sequence>MPCPSQTSGFYVPNYVRLEHIKTLERIQKRALKCCRNNSSLRWDTLTDRRTRIRLCALFITYRAARSWGPLVLDRIRTRSCECTPDTPFRCLGKRPVRRSCNNDAETSWGAAWGRPAHLQISMSSSVGHSASPMLLTPASRRKSDIDLIFMLPMGSTSPCGYSRPWLH</sequence>
<gene>
    <name evidence="1" type="ORF">ANN_09133</name>
</gene>